<comment type="caution">
    <text evidence="2">The sequence shown here is derived from an EMBL/GenBank/DDBJ whole genome shotgun (WGS) entry which is preliminary data.</text>
</comment>
<evidence type="ECO:0000313" key="3">
    <source>
        <dbReference type="Proteomes" id="UP000034894"/>
    </source>
</evidence>
<evidence type="ECO:0000313" key="2">
    <source>
        <dbReference type="EMBL" id="KKS95257.1"/>
    </source>
</evidence>
<dbReference type="STRING" id="1618443.UV73_C0020G0004"/>
<gene>
    <name evidence="2" type="ORF">UV73_C0020G0004</name>
</gene>
<dbReference type="EMBL" id="LCFP01000020">
    <property type="protein sequence ID" value="KKS95257.1"/>
    <property type="molecule type" value="Genomic_DNA"/>
</dbReference>
<keyword evidence="1" id="KW-1133">Transmembrane helix</keyword>
<accession>A0A0G1DC81</accession>
<feature type="transmembrane region" description="Helical" evidence="1">
    <location>
        <begin position="78"/>
        <end position="96"/>
    </location>
</feature>
<protein>
    <submittedName>
        <fullName evidence="2">Uncharacterized protein</fullName>
    </submittedName>
</protein>
<reference evidence="2 3" key="1">
    <citation type="journal article" date="2015" name="Nature">
        <title>rRNA introns, odd ribosomes, and small enigmatic genomes across a large radiation of phyla.</title>
        <authorList>
            <person name="Brown C.T."/>
            <person name="Hug L.A."/>
            <person name="Thomas B.C."/>
            <person name="Sharon I."/>
            <person name="Castelle C.J."/>
            <person name="Singh A."/>
            <person name="Wilkins M.J."/>
            <person name="Williams K.H."/>
            <person name="Banfield J.F."/>
        </authorList>
    </citation>
    <scope>NUCLEOTIDE SEQUENCE [LARGE SCALE GENOMIC DNA]</scope>
</reference>
<organism evidence="2 3">
    <name type="scientific">Candidatus Gottesmanbacteria bacterium GW2011_GWA2_43_14</name>
    <dbReference type="NCBI Taxonomy" id="1618443"/>
    <lineage>
        <taxon>Bacteria</taxon>
        <taxon>Candidatus Gottesmaniibacteriota</taxon>
    </lineage>
</organism>
<name>A0A0G1DC81_9BACT</name>
<keyword evidence="1" id="KW-0472">Membrane</keyword>
<proteinExistence type="predicted"/>
<dbReference type="AlphaFoldDB" id="A0A0G1DC81"/>
<feature type="transmembrane region" description="Helical" evidence="1">
    <location>
        <begin position="31"/>
        <end position="55"/>
    </location>
</feature>
<dbReference type="Proteomes" id="UP000034894">
    <property type="component" value="Unassembled WGS sequence"/>
</dbReference>
<evidence type="ECO:0000256" key="1">
    <source>
        <dbReference type="SAM" id="Phobius"/>
    </source>
</evidence>
<feature type="transmembrane region" description="Helical" evidence="1">
    <location>
        <begin position="108"/>
        <end position="127"/>
    </location>
</feature>
<sequence>MKNTIKNNILRKIEKGEVKMRSRLSVISEKLGIGSSLALLFLGLIFLSGIISIWLKTNSDLIFGEYGRYGLKTFVESFPYLFVFIFILFFILLSYFLKKYDISYKKPFITLLSIILGIAIVFGWFSINTSYGKRFYQNKGRYFSMGQMMRGNNFFFGRVVRANNDQMIILSENNKEITVTINDDTHFSFGRPVIGDEVRCVGEWNEDNFKAYGIRVFEADDFEGFGRGNGMGGLRDAKGPMWLR</sequence>
<keyword evidence="1" id="KW-0812">Transmembrane</keyword>